<proteinExistence type="predicted"/>
<evidence type="ECO:0000256" key="5">
    <source>
        <dbReference type="SAM" id="Phobius"/>
    </source>
</evidence>
<comment type="subcellular location">
    <subcellularLocation>
        <location evidence="1">Membrane</location>
    </subcellularLocation>
</comment>
<dbReference type="CDD" id="cd00637">
    <property type="entry name" value="7tm_classA_rhodopsin-like"/>
    <property type="match status" value="1"/>
</dbReference>
<dbReference type="WBParaSite" id="Minc3s00044g02447">
    <property type="protein sequence ID" value="Minc3s00044g02447"/>
    <property type="gene ID" value="Minc3s00044g02447"/>
</dbReference>
<accession>A0A914KM44</accession>
<dbReference type="InterPro" id="IPR047130">
    <property type="entry name" value="7TM_GPCR_Srsx_nematod"/>
</dbReference>
<dbReference type="InterPro" id="IPR017452">
    <property type="entry name" value="GPCR_Rhodpsn_7TM"/>
</dbReference>
<dbReference type="Proteomes" id="UP000887563">
    <property type="component" value="Unplaced"/>
</dbReference>
<feature type="domain" description="G-protein coupled receptors family 1 profile" evidence="6">
    <location>
        <begin position="53"/>
        <end position="299"/>
    </location>
</feature>
<protein>
    <submittedName>
        <fullName evidence="8">G-protein coupled receptors family 1 profile domain-containing protein</fullName>
    </submittedName>
</protein>
<reference evidence="8" key="1">
    <citation type="submission" date="2022-11" db="UniProtKB">
        <authorList>
            <consortium name="WormBaseParasite"/>
        </authorList>
    </citation>
    <scope>IDENTIFICATION</scope>
</reference>
<organism evidence="7 8">
    <name type="scientific">Meloidogyne incognita</name>
    <name type="common">Southern root-knot nematode worm</name>
    <name type="synonym">Oxyuris incognita</name>
    <dbReference type="NCBI Taxonomy" id="6306"/>
    <lineage>
        <taxon>Eukaryota</taxon>
        <taxon>Metazoa</taxon>
        <taxon>Ecdysozoa</taxon>
        <taxon>Nematoda</taxon>
        <taxon>Chromadorea</taxon>
        <taxon>Rhabditida</taxon>
        <taxon>Tylenchina</taxon>
        <taxon>Tylenchomorpha</taxon>
        <taxon>Tylenchoidea</taxon>
        <taxon>Meloidogynidae</taxon>
        <taxon>Meloidogyninae</taxon>
        <taxon>Meloidogyne</taxon>
        <taxon>Meloidogyne incognita group</taxon>
    </lineage>
</organism>
<feature type="transmembrane region" description="Helical" evidence="5">
    <location>
        <begin position="243"/>
        <end position="265"/>
    </location>
</feature>
<dbReference type="GO" id="GO:0016020">
    <property type="term" value="C:membrane"/>
    <property type="evidence" value="ECO:0007669"/>
    <property type="project" value="UniProtKB-SubCell"/>
</dbReference>
<dbReference type="PANTHER" id="PTHR23360">
    <property type="entry name" value="G-PROTEIN COUPLED RECEPTORS FAMILY 1 PROFILE DOMAIN-CONTAINING PROTEIN-RELATED"/>
    <property type="match status" value="1"/>
</dbReference>
<evidence type="ECO:0000313" key="7">
    <source>
        <dbReference type="Proteomes" id="UP000887563"/>
    </source>
</evidence>
<dbReference type="SMART" id="SM01381">
    <property type="entry name" value="7TM_GPCR_Srsx"/>
    <property type="match status" value="1"/>
</dbReference>
<dbReference type="PROSITE" id="PS50262">
    <property type="entry name" value="G_PROTEIN_RECEP_F1_2"/>
    <property type="match status" value="1"/>
</dbReference>
<feature type="transmembrane region" description="Helical" evidence="5">
    <location>
        <begin position="74"/>
        <end position="102"/>
    </location>
</feature>
<evidence type="ECO:0000256" key="2">
    <source>
        <dbReference type="ARBA" id="ARBA00022692"/>
    </source>
</evidence>
<evidence type="ECO:0000256" key="1">
    <source>
        <dbReference type="ARBA" id="ARBA00004370"/>
    </source>
</evidence>
<keyword evidence="2 5" id="KW-0812">Transmembrane</keyword>
<feature type="transmembrane region" description="Helical" evidence="5">
    <location>
        <begin position="277"/>
        <end position="300"/>
    </location>
</feature>
<dbReference type="SUPFAM" id="SSF81321">
    <property type="entry name" value="Family A G protein-coupled receptor-like"/>
    <property type="match status" value="1"/>
</dbReference>
<feature type="transmembrane region" description="Helical" evidence="5">
    <location>
        <begin position="122"/>
        <end position="143"/>
    </location>
</feature>
<sequence length="323" mass="37349">MQNIHEFPPNDSNLNYNVTTNGFYLTFWKNGIPTLFIIIVGIRWFIAMIGFFTNLLLFWVFAVNRKTFQGTCHILIATNALTTSLFELSLTIGFIMLLIGIQFVNIRICLALQAVPIFLRNFIISSLCVIALDRLLSTAFISWHLKNGETLKYRMALFAFCFIHAGVFIAATLYSAYIMPDLKEVCISSDDCYQGWLENILFLINVAILLLVLIFYIAIWTFLRILHKSNAALDWTKRIIKSLTIIALTITFGWFSYYALQAFVIPICERWLKPLHIAYLTFCFSYLPYIAMALNAPILFKFRRVLPDFNNFYKIIITVRIIA</sequence>
<feature type="transmembrane region" description="Helical" evidence="5">
    <location>
        <begin position="155"/>
        <end position="180"/>
    </location>
</feature>
<evidence type="ECO:0000256" key="4">
    <source>
        <dbReference type="ARBA" id="ARBA00023136"/>
    </source>
</evidence>
<dbReference type="InterPro" id="IPR000276">
    <property type="entry name" value="GPCR_Rhodpsn"/>
</dbReference>
<keyword evidence="4 5" id="KW-0472">Membrane</keyword>
<dbReference type="GO" id="GO:0004930">
    <property type="term" value="F:G protein-coupled receptor activity"/>
    <property type="evidence" value="ECO:0007669"/>
    <property type="project" value="InterPro"/>
</dbReference>
<name>A0A914KM44_MELIC</name>
<evidence type="ECO:0000256" key="3">
    <source>
        <dbReference type="ARBA" id="ARBA00022989"/>
    </source>
</evidence>
<keyword evidence="3 5" id="KW-1133">Transmembrane helix</keyword>
<evidence type="ECO:0000259" key="6">
    <source>
        <dbReference type="PROSITE" id="PS50262"/>
    </source>
</evidence>
<dbReference type="AlphaFoldDB" id="A0A914KM44"/>
<keyword evidence="7" id="KW-1185">Reference proteome</keyword>
<evidence type="ECO:0000313" key="8">
    <source>
        <dbReference type="WBParaSite" id="Minc3s00044g02447"/>
    </source>
</evidence>
<feature type="transmembrane region" description="Helical" evidence="5">
    <location>
        <begin position="35"/>
        <end position="62"/>
    </location>
</feature>
<dbReference type="Gene3D" id="1.20.1070.10">
    <property type="entry name" value="Rhodopsin 7-helix transmembrane proteins"/>
    <property type="match status" value="1"/>
</dbReference>
<dbReference type="PANTHER" id="PTHR23360:SF5">
    <property type="entry name" value="G-PROTEIN COUPLED RECEPTORS FAMILY 1 PROFILE DOMAIN-CONTAINING PROTEIN"/>
    <property type="match status" value="1"/>
</dbReference>
<feature type="transmembrane region" description="Helical" evidence="5">
    <location>
        <begin position="200"/>
        <end position="223"/>
    </location>
</feature>